<reference evidence="2" key="1">
    <citation type="submission" date="2017-03" db="EMBL/GenBank/DDBJ databases">
        <title>The mitochondrial genome of the carnivorous plant Utricularia reniformis (Lentibulariaceae): structure, comparative analysis and evolutionary landmarks.</title>
        <authorList>
            <person name="Silva S.R."/>
            <person name="Alvarenga D.O."/>
            <person name="Michael T.P."/>
            <person name="Miranda V.F.O."/>
            <person name="Varani A.M."/>
        </authorList>
    </citation>
    <scope>NUCLEOTIDE SEQUENCE</scope>
</reference>
<sequence>MPPTTDAHFALPEERKTSGGYKGLLTATRPELLRSTLTQQPIR</sequence>
<evidence type="ECO:0000256" key="1">
    <source>
        <dbReference type="SAM" id="MobiDB-lite"/>
    </source>
</evidence>
<keyword evidence="2" id="KW-0496">Mitochondrion</keyword>
<evidence type="ECO:0000313" key="2">
    <source>
        <dbReference type="EMBL" id="ART32233.1"/>
    </source>
</evidence>
<gene>
    <name evidence="2" type="ORF">AEK19_MT2078</name>
</gene>
<name>A0A1Y0B4B9_9LAMI</name>
<organism evidence="2">
    <name type="scientific">Utricularia reniformis</name>
    <dbReference type="NCBI Taxonomy" id="192314"/>
    <lineage>
        <taxon>Eukaryota</taxon>
        <taxon>Viridiplantae</taxon>
        <taxon>Streptophyta</taxon>
        <taxon>Embryophyta</taxon>
        <taxon>Tracheophyta</taxon>
        <taxon>Spermatophyta</taxon>
        <taxon>Magnoliopsida</taxon>
        <taxon>eudicotyledons</taxon>
        <taxon>Gunneridae</taxon>
        <taxon>Pentapetalae</taxon>
        <taxon>asterids</taxon>
        <taxon>lamiids</taxon>
        <taxon>Lamiales</taxon>
        <taxon>Lentibulariaceae</taxon>
        <taxon>Utricularia</taxon>
    </lineage>
</organism>
<accession>A0A1Y0B4B9</accession>
<protein>
    <submittedName>
        <fullName evidence="2">Uncharacterized protein</fullName>
    </submittedName>
</protein>
<feature type="region of interest" description="Disordered" evidence="1">
    <location>
        <begin position="1"/>
        <end position="23"/>
    </location>
</feature>
<dbReference type="EMBL" id="KY774314">
    <property type="protein sequence ID" value="ART32233.1"/>
    <property type="molecule type" value="Genomic_DNA"/>
</dbReference>
<proteinExistence type="predicted"/>
<geneLocation type="mitochondrion" evidence="2"/>
<dbReference type="AlphaFoldDB" id="A0A1Y0B4B9"/>